<accession>A0A0P8CF28</accession>
<dbReference type="AlphaFoldDB" id="A0A0P8CF28"/>
<keyword evidence="1" id="KW-0812">Transmembrane</keyword>
<keyword evidence="1" id="KW-0472">Membrane</keyword>
<evidence type="ECO:0000256" key="1">
    <source>
        <dbReference type="SAM" id="Phobius"/>
    </source>
</evidence>
<evidence type="ECO:0000313" key="2">
    <source>
        <dbReference type="EMBL" id="KPQ41079.1"/>
    </source>
</evidence>
<name>A0A0P8CF28_9EURY</name>
<proteinExistence type="predicted"/>
<feature type="transmembrane region" description="Helical" evidence="1">
    <location>
        <begin position="227"/>
        <end position="249"/>
    </location>
</feature>
<comment type="caution">
    <text evidence="2">The sequence shown here is derived from an EMBL/GenBank/DDBJ whole genome shotgun (WGS) entry which is preliminary data.</text>
</comment>
<reference evidence="2 3" key="1">
    <citation type="submission" date="2015-09" db="EMBL/GenBank/DDBJ databases">
        <title>A metagenomics-based metabolic model of nitrate-dependent anaerobic oxidation of methane by Methanoperedens-like archaea.</title>
        <authorList>
            <person name="Arshad A."/>
            <person name="Speth D.R."/>
            <person name="De Graaf R.M."/>
            <person name="Op Den Camp H.J."/>
            <person name="Jetten M.S."/>
            <person name="Welte C.U."/>
        </authorList>
    </citation>
    <scope>NUCLEOTIDE SEQUENCE [LARGE SCALE GENOMIC DNA]</scope>
</reference>
<dbReference type="Proteomes" id="UP000050360">
    <property type="component" value="Unassembled WGS sequence"/>
</dbReference>
<feature type="transmembrane region" description="Helical" evidence="1">
    <location>
        <begin position="20"/>
        <end position="38"/>
    </location>
</feature>
<protein>
    <submittedName>
        <fullName evidence="2">Uncharacterized protein</fullName>
    </submittedName>
</protein>
<keyword evidence="1" id="KW-1133">Transmembrane helix</keyword>
<sequence length="258" mass="30297">MTAVNYIMDYLNGRLPFLEAILITVCGIIVAAVAFDVIKRLRRKGKNFYGNKIAANANISHEINEELDTPFMETSFPLSNGSLLVYWWDRLRDACIRYFYYNSLTVIRLKNEGKADHRAYVLKQTQMSTINWDNCTYNVKQSCLLPVRRNFFMVVIEGCTEPLDLWQWKDAMSLVEMKVNKENYDTWSEDLKKKFGKFSFDAKLFYNKMNNRNIELLAMSSIPDMRLMFYASLVAAGVSILVALMFVWMDPFKYYRWL</sequence>
<evidence type="ECO:0000313" key="3">
    <source>
        <dbReference type="Proteomes" id="UP000050360"/>
    </source>
</evidence>
<gene>
    <name evidence="2" type="ORF">MPEBLZ_04393</name>
</gene>
<organism evidence="2 3">
    <name type="scientific">Candidatus Methanoperedens nitratireducens</name>
    <dbReference type="NCBI Taxonomy" id="1392998"/>
    <lineage>
        <taxon>Archaea</taxon>
        <taxon>Methanobacteriati</taxon>
        <taxon>Methanobacteriota</taxon>
        <taxon>Stenosarchaea group</taxon>
        <taxon>Methanomicrobia</taxon>
        <taxon>Methanosarcinales</taxon>
        <taxon>ANME-2 cluster</taxon>
        <taxon>Candidatus Methanoperedentaceae</taxon>
        <taxon>Candidatus Methanoperedens</taxon>
    </lineage>
</organism>
<dbReference type="EMBL" id="LKCM01000448">
    <property type="protein sequence ID" value="KPQ41079.1"/>
    <property type="molecule type" value="Genomic_DNA"/>
</dbReference>